<name>A0ABX1JYW6_9CELL</name>
<comment type="similarity">
    <text evidence="3">Belongs to the CitM (TC 2.A.11) transporter family.</text>
</comment>
<dbReference type="EMBL" id="JAAXOY010000078">
    <property type="protein sequence ID" value="NKY38940.1"/>
    <property type="molecule type" value="Genomic_DNA"/>
</dbReference>
<evidence type="ECO:0000256" key="7">
    <source>
        <dbReference type="ARBA" id="ARBA00022849"/>
    </source>
</evidence>
<proteinExistence type="inferred from homology"/>
<evidence type="ECO:0000256" key="2">
    <source>
        <dbReference type="ARBA" id="ARBA00006433"/>
    </source>
</evidence>
<dbReference type="InterPro" id="IPR037171">
    <property type="entry name" value="NagB/RpiA_transferase-like"/>
</dbReference>
<comment type="similarity">
    <text evidence="2">Belongs to the ArsB family.</text>
</comment>
<evidence type="ECO:0000256" key="5">
    <source>
        <dbReference type="ARBA" id="ARBA00022475"/>
    </source>
</evidence>
<keyword evidence="5" id="KW-1003">Cell membrane</keyword>
<sequence length="456" mass="48061">MSRRDVVVHPDATVLAEAVAARLLTRLLDLQSHRSPVHVVLTGGTVGIASLAAVARSPLRDAVDWSGVHLWWGDERFLPDGDADRNETQAREALLDGLDALPAANVHPMPAQSDDVPTPEASAAAYARTLAERTLPILLFLAALTVVAETSAGAGLFDAAAALAARAARGRRVVLWLLVVVLATLSTAVLSLDTTAVLLTPVVIALARHTRTSPLPFALAVLALANTASLVLPVSNLTNLLADHAIRRAGASFLPLMWAPALVAIVVTVAILAVRDRRHLDGTYEPQEPSPAPDRTLLLLAAGVTGLMAVGFVAGLSPAPLATGAAVLLLVATRVRRRPWPVPPSQLVPWRTLVVVLGLFVAVETAHAHGLGALLHDIGKGRQGDHSIVGADLATQIGNRLGLWPSDVRTLSAMVRHHLLLPDTATRRDLSDPETVRAVSEALDGDPQLLELLHTL</sequence>
<organism evidence="12 13">
    <name type="scientific">Cellulomonas septica</name>
    <dbReference type="NCBI Taxonomy" id="285080"/>
    <lineage>
        <taxon>Bacteria</taxon>
        <taxon>Bacillati</taxon>
        <taxon>Actinomycetota</taxon>
        <taxon>Actinomycetes</taxon>
        <taxon>Micrococcales</taxon>
        <taxon>Cellulomonadaceae</taxon>
        <taxon>Cellulomonas</taxon>
    </lineage>
</organism>
<evidence type="ECO:0000256" key="8">
    <source>
        <dbReference type="ARBA" id="ARBA00022989"/>
    </source>
</evidence>
<dbReference type="PROSITE" id="PS51831">
    <property type="entry name" value="HD"/>
    <property type="match status" value="1"/>
</dbReference>
<evidence type="ECO:0000256" key="6">
    <source>
        <dbReference type="ARBA" id="ARBA00022692"/>
    </source>
</evidence>
<dbReference type="InterPro" id="IPR006674">
    <property type="entry name" value="HD_domain"/>
</dbReference>
<evidence type="ECO:0000259" key="11">
    <source>
        <dbReference type="PROSITE" id="PS51831"/>
    </source>
</evidence>
<feature type="transmembrane region" description="Helical" evidence="10">
    <location>
        <begin position="218"/>
        <end position="241"/>
    </location>
</feature>
<evidence type="ECO:0000313" key="13">
    <source>
        <dbReference type="Proteomes" id="UP000777774"/>
    </source>
</evidence>
<dbReference type="SUPFAM" id="SSF100950">
    <property type="entry name" value="NagB/RpiA/CoA transferase-like"/>
    <property type="match status" value="1"/>
</dbReference>
<dbReference type="InterPro" id="IPR006148">
    <property type="entry name" value="Glc/Gal-6P_isomerase"/>
</dbReference>
<evidence type="ECO:0000313" key="12">
    <source>
        <dbReference type="EMBL" id="NKY38940.1"/>
    </source>
</evidence>
<feature type="transmembrane region" description="Helical" evidence="10">
    <location>
        <begin position="298"/>
        <end position="331"/>
    </location>
</feature>
<gene>
    <name evidence="12" type="ORF">HGA02_05160</name>
</gene>
<dbReference type="SUPFAM" id="SSF109604">
    <property type="entry name" value="HD-domain/PDEase-like"/>
    <property type="match status" value="1"/>
</dbReference>
<feature type="transmembrane region" description="Helical" evidence="10">
    <location>
        <begin position="173"/>
        <end position="206"/>
    </location>
</feature>
<keyword evidence="7" id="KW-0059">Arsenical resistance</keyword>
<dbReference type="RefSeq" id="WP_168678096.1">
    <property type="nucleotide sequence ID" value="NZ_JAAXOY010000078.1"/>
</dbReference>
<dbReference type="PANTHER" id="PTHR43302">
    <property type="entry name" value="TRANSPORTER ARSB-RELATED"/>
    <property type="match status" value="1"/>
</dbReference>
<feature type="domain" description="HD" evidence="11">
    <location>
        <begin position="348"/>
        <end position="456"/>
    </location>
</feature>
<dbReference type="PRINTS" id="PR00758">
    <property type="entry name" value="ARSENICPUMP"/>
</dbReference>
<dbReference type="Pfam" id="PF01182">
    <property type="entry name" value="Glucosamine_iso"/>
    <property type="match status" value="1"/>
</dbReference>
<feature type="transmembrane region" description="Helical" evidence="10">
    <location>
        <begin position="253"/>
        <end position="274"/>
    </location>
</feature>
<dbReference type="InterPro" id="IPR004680">
    <property type="entry name" value="Cit_transptr-like_dom"/>
</dbReference>
<evidence type="ECO:0000256" key="9">
    <source>
        <dbReference type="ARBA" id="ARBA00023136"/>
    </source>
</evidence>
<evidence type="ECO:0000256" key="1">
    <source>
        <dbReference type="ARBA" id="ARBA00004651"/>
    </source>
</evidence>
<keyword evidence="4" id="KW-0813">Transport</keyword>
<keyword evidence="8 10" id="KW-1133">Transmembrane helix</keyword>
<dbReference type="PANTHER" id="PTHR43302:SF5">
    <property type="entry name" value="TRANSPORTER ARSB-RELATED"/>
    <property type="match status" value="1"/>
</dbReference>
<evidence type="ECO:0000256" key="4">
    <source>
        <dbReference type="ARBA" id="ARBA00022448"/>
    </source>
</evidence>
<dbReference type="Proteomes" id="UP000777774">
    <property type="component" value="Unassembled WGS sequence"/>
</dbReference>
<dbReference type="Gene3D" id="1.10.3210.10">
    <property type="entry name" value="Hypothetical protein af1432"/>
    <property type="match status" value="1"/>
</dbReference>
<comment type="subcellular location">
    <subcellularLocation>
        <location evidence="1">Cell membrane</location>
        <topology evidence="1">Multi-pass membrane protein</topology>
    </subcellularLocation>
</comment>
<dbReference type="InterPro" id="IPR000802">
    <property type="entry name" value="Arsenical_pump_ArsB"/>
</dbReference>
<evidence type="ECO:0000256" key="10">
    <source>
        <dbReference type="SAM" id="Phobius"/>
    </source>
</evidence>
<dbReference type="Pfam" id="PF03600">
    <property type="entry name" value="CitMHS"/>
    <property type="match status" value="1"/>
</dbReference>
<keyword evidence="13" id="KW-1185">Reference proteome</keyword>
<dbReference type="Gene3D" id="3.40.50.1360">
    <property type="match status" value="1"/>
</dbReference>
<evidence type="ECO:0000256" key="3">
    <source>
        <dbReference type="ARBA" id="ARBA00009843"/>
    </source>
</evidence>
<keyword evidence="6 10" id="KW-0812">Transmembrane</keyword>
<accession>A0ABX1JYW6</accession>
<comment type="caution">
    <text evidence="12">The sequence shown here is derived from an EMBL/GenBank/DDBJ whole genome shotgun (WGS) entry which is preliminary data.</text>
</comment>
<protein>
    <submittedName>
        <fullName evidence="12">HD domain-containing protein</fullName>
    </submittedName>
</protein>
<keyword evidence="9 10" id="KW-0472">Membrane</keyword>
<reference evidence="12 13" key="1">
    <citation type="submission" date="2020-04" db="EMBL/GenBank/DDBJ databases">
        <title>MicrobeNet Type strains.</title>
        <authorList>
            <person name="Nicholson A.C."/>
        </authorList>
    </citation>
    <scope>NUCLEOTIDE SEQUENCE [LARGE SCALE GENOMIC DNA]</scope>
    <source>
        <strain evidence="12 13">ATCC BAA-787</strain>
    </source>
</reference>
<feature type="non-terminal residue" evidence="12">
    <location>
        <position position="456"/>
    </location>
</feature>